<protein>
    <recommendedName>
        <fullName evidence="2">JmjC domain-containing protein</fullName>
    </recommendedName>
</protein>
<dbReference type="GO" id="GO:0006338">
    <property type="term" value="P:chromatin remodeling"/>
    <property type="evidence" value="ECO:0000318"/>
    <property type="project" value="GO_Central"/>
</dbReference>
<gene>
    <name evidence="3" type="ORF">DAPPUDRAFT_263284</name>
</gene>
<keyword evidence="4" id="KW-1185">Reference proteome</keyword>
<feature type="domain" description="JmjC" evidence="2">
    <location>
        <begin position="112"/>
        <end position="149"/>
    </location>
</feature>
<sequence length="335" mass="36767">MSTPKKVKYAPAVAEDEALVNAVTTKLRKVMFGMCGAVIDVEMVVDSDSRSLLKNPFSFENVPLAVNTAATGNSVARPIYVPTDGVQITSCLNQAGAQTIFVFPHVLQTAAPPIPFQIIRQFPGQCVATWPGAYHMVINLGSNTAEAINYRLPELTERYCGKPSRCNCPLRENIDNLRSKYKFRQPGRDEPEPLPHPSDAQSGLSGNAAAAGDHDGGEVWSSRGSRGGLRDELRNQSAISDTTTNEQAKEYVGFCKKGEIVKYQCTSSNEWCFKNYSSHSNARTHSLRKHLEENESTEDPDMDRTALEDVSDKKATRKNVLVTDAIKSEISPKNA</sequence>
<reference evidence="3 4" key="1">
    <citation type="journal article" date="2011" name="Science">
        <title>The ecoresponsive genome of Daphnia pulex.</title>
        <authorList>
            <person name="Colbourne J.K."/>
            <person name="Pfrender M.E."/>
            <person name="Gilbert D."/>
            <person name="Thomas W.K."/>
            <person name="Tucker A."/>
            <person name="Oakley T.H."/>
            <person name="Tokishita S."/>
            <person name="Aerts A."/>
            <person name="Arnold G.J."/>
            <person name="Basu M.K."/>
            <person name="Bauer D.J."/>
            <person name="Caceres C.E."/>
            <person name="Carmel L."/>
            <person name="Casola C."/>
            <person name="Choi J.H."/>
            <person name="Detter J.C."/>
            <person name="Dong Q."/>
            <person name="Dusheyko S."/>
            <person name="Eads B.D."/>
            <person name="Frohlich T."/>
            <person name="Geiler-Samerotte K.A."/>
            <person name="Gerlach D."/>
            <person name="Hatcher P."/>
            <person name="Jogdeo S."/>
            <person name="Krijgsveld J."/>
            <person name="Kriventseva E.V."/>
            <person name="Kultz D."/>
            <person name="Laforsch C."/>
            <person name="Lindquist E."/>
            <person name="Lopez J."/>
            <person name="Manak J.R."/>
            <person name="Muller J."/>
            <person name="Pangilinan J."/>
            <person name="Patwardhan R.P."/>
            <person name="Pitluck S."/>
            <person name="Pritham E.J."/>
            <person name="Rechtsteiner A."/>
            <person name="Rho M."/>
            <person name="Rogozin I.B."/>
            <person name="Sakarya O."/>
            <person name="Salamov A."/>
            <person name="Schaack S."/>
            <person name="Shapiro H."/>
            <person name="Shiga Y."/>
            <person name="Skalitzky C."/>
            <person name="Smith Z."/>
            <person name="Souvorov A."/>
            <person name="Sung W."/>
            <person name="Tang Z."/>
            <person name="Tsuchiya D."/>
            <person name="Tu H."/>
            <person name="Vos H."/>
            <person name="Wang M."/>
            <person name="Wolf Y.I."/>
            <person name="Yamagata H."/>
            <person name="Yamada T."/>
            <person name="Ye Y."/>
            <person name="Shaw J.R."/>
            <person name="Andrews J."/>
            <person name="Crease T.J."/>
            <person name="Tang H."/>
            <person name="Lucas S.M."/>
            <person name="Robertson H.M."/>
            <person name="Bork P."/>
            <person name="Koonin E.V."/>
            <person name="Zdobnov E.M."/>
            <person name="Grigoriev I.V."/>
            <person name="Lynch M."/>
            <person name="Boore J.L."/>
        </authorList>
    </citation>
    <scope>NUCLEOTIDE SEQUENCE [LARGE SCALE GENOMIC DNA]</scope>
</reference>
<evidence type="ECO:0000256" key="1">
    <source>
        <dbReference type="SAM" id="MobiDB-lite"/>
    </source>
</evidence>
<dbReference type="HOGENOM" id="CLU_829656_0_0_1"/>
<dbReference type="GO" id="GO:0010468">
    <property type="term" value="P:regulation of gene expression"/>
    <property type="evidence" value="ECO:0000318"/>
    <property type="project" value="GO_Central"/>
</dbReference>
<dbReference type="Gene3D" id="2.60.120.650">
    <property type="entry name" value="Cupin"/>
    <property type="match status" value="1"/>
</dbReference>
<feature type="region of interest" description="Disordered" evidence="1">
    <location>
        <begin position="291"/>
        <end position="314"/>
    </location>
</feature>
<dbReference type="SUPFAM" id="SSF51197">
    <property type="entry name" value="Clavaminate synthase-like"/>
    <property type="match status" value="1"/>
</dbReference>
<evidence type="ECO:0000313" key="4">
    <source>
        <dbReference type="Proteomes" id="UP000000305"/>
    </source>
</evidence>
<feature type="region of interest" description="Disordered" evidence="1">
    <location>
        <begin position="183"/>
        <end position="244"/>
    </location>
</feature>
<dbReference type="InParanoid" id="E9HPG4"/>
<dbReference type="GO" id="GO:0000785">
    <property type="term" value="C:chromatin"/>
    <property type="evidence" value="ECO:0000318"/>
    <property type="project" value="GO_Central"/>
</dbReference>
<dbReference type="AlphaFoldDB" id="E9HPG4"/>
<dbReference type="KEGG" id="dpx:DAPPUDRAFT_263284"/>
<dbReference type="OrthoDB" id="8381186at2759"/>
<dbReference type="GO" id="GO:0005634">
    <property type="term" value="C:nucleus"/>
    <property type="evidence" value="ECO:0000318"/>
    <property type="project" value="GO_Central"/>
</dbReference>
<dbReference type="GO" id="GO:0051864">
    <property type="term" value="F:histone H3K36 demethylase activity"/>
    <property type="evidence" value="ECO:0000318"/>
    <property type="project" value="GO_Central"/>
</dbReference>
<name>E9HPG4_DAPPU</name>
<feature type="compositionally biased region" description="Polar residues" evidence="1">
    <location>
        <begin position="235"/>
        <end position="244"/>
    </location>
</feature>
<evidence type="ECO:0000259" key="2">
    <source>
        <dbReference type="Pfam" id="PF02373"/>
    </source>
</evidence>
<accession>E9HPG4</accession>
<dbReference type="Proteomes" id="UP000000305">
    <property type="component" value="Unassembled WGS sequence"/>
</dbReference>
<feature type="compositionally biased region" description="Basic and acidic residues" evidence="1">
    <location>
        <begin position="302"/>
        <end position="314"/>
    </location>
</feature>
<dbReference type="Pfam" id="PF02373">
    <property type="entry name" value="JmjC"/>
    <property type="match status" value="1"/>
</dbReference>
<dbReference type="GO" id="GO:0032454">
    <property type="term" value="F:histone H3K9 demethylase activity"/>
    <property type="evidence" value="ECO:0000318"/>
    <property type="project" value="GO_Central"/>
</dbReference>
<dbReference type="FunFam" id="2.60.120.650:FF:000119">
    <property type="entry name" value="Uncharacterized protein"/>
    <property type="match status" value="1"/>
</dbReference>
<proteinExistence type="predicted"/>
<dbReference type="InterPro" id="IPR003347">
    <property type="entry name" value="JmjC_dom"/>
</dbReference>
<organism evidence="3 4">
    <name type="scientific">Daphnia pulex</name>
    <name type="common">Water flea</name>
    <dbReference type="NCBI Taxonomy" id="6669"/>
    <lineage>
        <taxon>Eukaryota</taxon>
        <taxon>Metazoa</taxon>
        <taxon>Ecdysozoa</taxon>
        <taxon>Arthropoda</taxon>
        <taxon>Crustacea</taxon>
        <taxon>Branchiopoda</taxon>
        <taxon>Diplostraca</taxon>
        <taxon>Cladocera</taxon>
        <taxon>Anomopoda</taxon>
        <taxon>Daphniidae</taxon>
        <taxon>Daphnia</taxon>
    </lineage>
</organism>
<evidence type="ECO:0000313" key="3">
    <source>
        <dbReference type="EMBL" id="EFX66346.1"/>
    </source>
</evidence>
<dbReference type="EMBL" id="GL732706">
    <property type="protein sequence ID" value="EFX66346.1"/>
    <property type="molecule type" value="Genomic_DNA"/>
</dbReference>